<proteinExistence type="predicted"/>
<keyword evidence="3" id="KW-1185">Reference proteome</keyword>
<evidence type="ECO:0000256" key="1">
    <source>
        <dbReference type="SAM" id="MobiDB-lite"/>
    </source>
</evidence>
<name>A0A9W4WKN3_9PEZI</name>
<dbReference type="AlphaFoldDB" id="A0A9W4WKN3"/>
<dbReference type="EMBL" id="CAMGZC010001299">
    <property type="protein sequence ID" value="CAI0652275.1"/>
    <property type="molecule type" value="Genomic_DNA"/>
</dbReference>
<dbReference type="Proteomes" id="UP001152533">
    <property type="component" value="Unassembled WGS sequence"/>
</dbReference>
<comment type="caution">
    <text evidence="2">The sequence shown here is derived from an EMBL/GenBank/DDBJ whole genome shotgun (WGS) entry which is preliminary data.</text>
</comment>
<evidence type="ECO:0000313" key="2">
    <source>
        <dbReference type="EMBL" id="CAI0652275.1"/>
    </source>
</evidence>
<protein>
    <submittedName>
        <fullName evidence="2">Uncharacterized protein</fullName>
    </submittedName>
</protein>
<feature type="region of interest" description="Disordered" evidence="1">
    <location>
        <begin position="100"/>
        <end position="131"/>
    </location>
</feature>
<feature type="compositionally biased region" description="Acidic residues" evidence="1">
    <location>
        <begin position="122"/>
        <end position="131"/>
    </location>
</feature>
<gene>
    <name evidence="2" type="ORF">CGXH109_LOCUS115412</name>
</gene>
<sequence>MKQYISVTDAWTTLSSPDYFGKVSDGLLSLACSVLVQARLLGAVKFEEISDEDETHHYQYVRVNGAKERFPVFIDALSDEGDCDEVYLLPIYGGSWGSRRARTRAQSDGEPNDDMKEHEFDEANASDDPEEEWEDQMTICGLVLRACGQNTGDGGRFCRLGSFNLRNFDLYPNVDEDPERDYYEEFVQALDGRGHELADTKRPTEPMDNGYVQRNLNITVE</sequence>
<reference evidence="2" key="1">
    <citation type="submission" date="2022-08" db="EMBL/GenBank/DDBJ databases">
        <authorList>
            <person name="Giroux E."/>
            <person name="Giroux E."/>
        </authorList>
    </citation>
    <scope>NUCLEOTIDE SEQUENCE</scope>
    <source>
        <strain evidence="2">H1091258</strain>
    </source>
</reference>
<organism evidence="2 3">
    <name type="scientific">Colletotrichum noveboracense</name>
    <dbReference type="NCBI Taxonomy" id="2664923"/>
    <lineage>
        <taxon>Eukaryota</taxon>
        <taxon>Fungi</taxon>
        <taxon>Dikarya</taxon>
        <taxon>Ascomycota</taxon>
        <taxon>Pezizomycotina</taxon>
        <taxon>Sordariomycetes</taxon>
        <taxon>Hypocreomycetidae</taxon>
        <taxon>Glomerellales</taxon>
        <taxon>Glomerellaceae</taxon>
        <taxon>Colletotrichum</taxon>
        <taxon>Colletotrichum gloeosporioides species complex</taxon>
    </lineage>
</organism>
<evidence type="ECO:0000313" key="3">
    <source>
        <dbReference type="Proteomes" id="UP001152533"/>
    </source>
</evidence>
<accession>A0A9W4WKN3</accession>